<dbReference type="AlphaFoldDB" id="A0AA40D5I7"/>
<evidence type="ECO:0000256" key="2">
    <source>
        <dbReference type="SAM" id="Phobius"/>
    </source>
</evidence>
<accession>A0AA40D5I7</accession>
<feature type="transmembrane region" description="Helical" evidence="2">
    <location>
        <begin position="321"/>
        <end position="341"/>
    </location>
</feature>
<keyword evidence="2" id="KW-0472">Membrane</keyword>
<keyword evidence="2" id="KW-1133">Transmembrane helix</keyword>
<keyword evidence="4" id="KW-1185">Reference proteome</keyword>
<gene>
    <name evidence="3" type="ORF">QBC41DRAFT_234273</name>
</gene>
<name>A0AA40D5I7_9PEZI</name>
<dbReference type="Proteomes" id="UP001174997">
    <property type="component" value="Unassembled WGS sequence"/>
</dbReference>
<sequence>MNAVGEISLSSDQDLQHILSLINADIWVKRLVTSRAYGFHHSVAHFEDSLDDGVEGITTYFLGTCVAWCVWVTTQKRNSKFATTKGLIFSQPTKKPLLNTGKPISLKFLDCLEFFRGEFGSSLSLPFVLAVYTFSWIEDDLVNSLDRVRDVIKLTGHGDSVHEPDLEMSMDSQNPMATARKMGATHDIIINASKHVDIVIPLLDYLVRQGATVPKERTSLSILSAVELLRRQVESAGKQCQYLGNRSRNQSEVLFAYLTHEDSASNMKIADASRALAEAASRDTSSMKTVAVWTMAFLPATFLAALFSIPSMGWVEPEKFWVCWACVIPTTIVTFTLWAGITQRRQITKLMRSVREKDPEKGGNIYGHLPSPTR</sequence>
<proteinExistence type="predicted"/>
<dbReference type="Gene3D" id="1.20.58.340">
    <property type="entry name" value="Magnesium transport protein CorA, transmembrane region"/>
    <property type="match status" value="1"/>
</dbReference>
<evidence type="ECO:0000313" key="3">
    <source>
        <dbReference type="EMBL" id="KAK0663905.1"/>
    </source>
</evidence>
<feature type="region of interest" description="Disordered" evidence="1">
    <location>
        <begin position="354"/>
        <end position="374"/>
    </location>
</feature>
<evidence type="ECO:0000256" key="1">
    <source>
        <dbReference type="SAM" id="MobiDB-lite"/>
    </source>
</evidence>
<reference evidence="3" key="1">
    <citation type="submission" date="2023-06" db="EMBL/GenBank/DDBJ databases">
        <title>Genome-scale phylogeny and comparative genomics of the fungal order Sordariales.</title>
        <authorList>
            <consortium name="Lawrence Berkeley National Laboratory"/>
            <person name="Hensen N."/>
            <person name="Bonometti L."/>
            <person name="Westerberg I."/>
            <person name="Brannstrom I.O."/>
            <person name="Guillou S."/>
            <person name="Cros-Aarteil S."/>
            <person name="Calhoun S."/>
            <person name="Haridas S."/>
            <person name="Kuo A."/>
            <person name="Mondo S."/>
            <person name="Pangilinan J."/>
            <person name="Riley R."/>
            <person name="Labutti K."/>
            <person name="Andreopoulos B."/>
            <person name="Lipzen A."/>
            <person name="Chen C."/>
            <person name="Yanf M."/>
            <person name="Daum C."/>
            <person name="Ng V."/>
            <person name="Clum A."/>
            <person name="Steindorff A."/>
            <person name="Ohm R."/>
            <person name="Martin F."/>
            <person name="Silar P."/>
            <person name="Natvig D."/>
            <person name="Lalanne C."/>
            <person name="Gautier V."/>
            <person name="Ament-Velasquez S.L."/>
            <person name="Kruys A."/>
            <person name="Hutchinson M.I."/>
            <person name="Powell A.J."/>
            <person name="Barry K."/>
            <person name="Miller A.N."/>
            <person name="Grigoriev I.V."/>
            <person name="Debuchy R."/>
            <person name="Gladieux P."/>
            <person name="Thoren M.H."/>
            <person name="Johannesson H."/>
        </authorList>
    </citation>
    <scope>NUCLEOTIDE SEQUENCE</scope>
    <source>
        <strain evidence="3">CBS 307.81</strain>
    </source>
</reference>
<organism evidence="3 4">
    <name type="scientific">Cercophora samala</name>
    <dbReference type="NCBI Taxonomy" id="330535"/>
    <lineage>
        <taxon>Eukaryota</taxon>
        <taxon>Fungi</taxon>
        <taxon>Dikarya</taxon>
        <taxon>Ascomycota</taxon>
        <taxon>Pezizomycotina</taxon>
        <taxon>Sordariomycetes</taxon>
        <taxon>Sordariomycetidae</taxon>
        <taxon>Sordariales</taxon>
        <taxon>Lasiosphaeriaceae</taxon>
        <taxon>Cercophora</taxon>
    </lineage>
</organism>
<evidence type="ECO:0000313" key="4">
    <source>
        <dbReference type="Proteomes" id="UP001174997"/>
    </source>
</evidence>
<feature type="transmembrane region" description="Helical" evidence="2">
    <location>
        <begin position="290"/>
        <end position="309"/>
    </location>
</feature>
<dbReference type="EMBL" id="JAULSY010000127">
    <property type="protein sequence ID" value="KAK0663905.1"/>
    <property type="molecule type" value="Genomic_DNA"/>
</dbReference>
<protein>
    <submittedName>
        <fullName evidence="3">Uncharacterized protein</fullName>
    </submittedName>
</protein>
<keyword evidence="2" id="KW-0812">Transmembrane</keyword>
<comment type="caution">
    <text evidence="3">The sequence shown here is derived from an EMBL/GenBank/DDBJ whole genome shotgun (WGS) entry which is preliminary data.</text>
</comment>